<organism evidence="2 3">
    <name type="scientific">Pseudomonas lutea</name>
    <dbReference type="NCBI Taxonomy" id="243924"/>
    <lineage>
        <taxon>Bacteria</taxon>
        <taxon>Pseudomonadati</taxon>
        <taxon>Pseudomonadota</taxon>
        <taxon>Gammaproteobacteria</taxon>
        <taxon>Pseudomonadales</taxon>
        <taxon>Pseudomonadaceae</taxon>
        <taxon>Pseudomonas</taxon>
    </lineage>
</organism>
<name>A0A9X8QM09_9PSED</name>
<evidence type="ECO:0000313" key="2">
    <source>
        <dbReference type="EMBL" id="SER47004.1"/>
    </source>
</evidence>
<evidence type="ECO:0000256" key="1">
    <source>
        <dbReference type="SAM" id="MobiDB-lite"/>
    </source>
</evidence>
<protein>
    <submittedName>
        <fullName evidence="2">Uncharacterized protein</fullName>
    </submittedName>
</protein>
<proteinExistence type="predicted"/>
<reference evidence="2 3" key="1">
    <citation type="submission" date="2016-10" db="EMBL/GenBank/DDBJ databases">
        <authorList>
            <person name="Varghese N."/>
            <person name="Submissions S."/>
        </authorList>
    </citation>
    <scope>NUCLEOTIDE SEQUENCE [LARGE SCALE GENOMIC DNA]</scope>
    <source>
        <strain evidence="2 3">LMG 21974</strain>
    </source>
</reference>
<sequence length="87" mass="9562">MYLLTRVIGKQPSPFAPQRNHSVSLDNSEATQRSVGTNDALLRLDALREVVQSVNVVRRLSAPVEPSPVSDADAEWYALTLPTCERG</sequence>
<dbReference type="EMBL" id="FOEV01000025">
    <property type="protein sequence ID" value="SER47004.1"/>
    <property type="molecule type" value="Genomic_DNA"/>
</dbReference>
<dbReference type="AlphaFoldDB" id="A0A9X8QM09"/>
<dbReference type="Proteomes" id="UP000183210">
    <property type="component" value="Unassembled WGS sequence"/>
</dbReference>
<accession>A0A9X8QM09</accession>
<comment type="caution">
    <text evidence="2">The sequence shown here is derived from an EMBL/GenBank/DDBJ whole genome shotgun (WGS) entry which is preliminary data.</text>
</comment>
<feature type="compositionally biased region" description="Polar residues" evidence="1">
    <location>
        <begin position="19"/>
        <end position="32"/>
    </location>
</feature>
<evidence type="ECO:0000313" key="3">
    <source>
        <dbReference type="Proteomes" id="UP000183210"/>
    </source>
</evidence>
<gene>
    <name evidence="2" type="ORF">SAMN05216409_12516</name>
</gene>
<feature type="region of interest" description="Disordered" evidence="1">
    <location>
        <begin position="13"/>
        <end position="32"/>
    </location>
</feature>